<proteinExistence type="predicted"/>
<reference evidence="1 2" key="1">
    <citation type="journal article" date="2021" name="J. Hered.">
        <title>A chromosome-level genome assembly of the parasitoid wasp, Cotesia glomerata (Hymenoptera: Braconidae).</title>
        <authorList>
            <person name="Pinto B.J."/>
            <person name="Weis J.J."/>
            <person name="Gamble T."/>
            <person name="Ode P.J."/>
            <person name="Paul R."/>
            <person name="Zaspel J.M."/>
        </authorList>
    </citation>
    <scope>NUCLEOTIDE SEQUENCE [LARGE SCALE GENOMIC DNA]</scope>
    <source>
        <strain evidence="1">CgM1</strain>
    </source>
</reference>
<name>A0AAV7I4I2_COTGL</name>
<dbReference type="EMBL" id="JAHXZJ010002237">
    <property type="protein sequence ID" value="KAH0546220.1"/>
    <property type="molecule type" value="Genomic_DNA"/>
</dbReference>
<dbReference type="AlphaFoldDB" id="A0AAV7I4I2"/>
<organism evidence="1 2">
    <name type="scientific">Cotesia glomerata</name>
    <name type="common">Lepidopteran parasitic wasp</name>
    <name type="synonym">Apanteles glomeratus</name>
    <dbReference type="NCBI Taxonomy" id="32391"/>
    <lineage>
        <taxon>Eukaryota</taxon>
        <taxon>Metazoa</taxon>
        <taxon>Ecdysozoa</taxon>
        <taxon>Arthropoda</taxon>
        <taxon>Hexapoda</taxon>
        <taxon>Insecta</taxon>
        <taxon>Pterygota</taxon>
        <taxon>Neoptera</taxon>
        <taxon>Endopterygota</taxon>
        <taxon>Hymenoptera</taxon>
        <taxon>Apocrita</taxon>
        <taxon>Ichneumonoidea</taxon>
        <taxon>Braconidae</taxon>
        <taxon>Microgastrinae</taxon>
        <taxon>Cotesia</taxon>
    </lineage>
</organism>
<gene>
    <name evidence="1" type="ORF">KQX54_007273</name>
</gene>
<sequence length="99" mass="11707">MASELDVALASKYPEYTQRKICPPTLYYSDISTINVLKCLAWSNIFRSTRIIKEEKKARKDKEKRTEDWTESLRIIVLVYPVPDELEETREVLQNQNQK</sequence>
<evidence type="ECO:0000313" key="1">
    <source>
        <dbReference type="EMBL" id="KAH0546220.1"/>
    </source>
</evidence>
<evidence type="ECO:0000313" key="2">
    <source>
        <dbReference type="Proteomes" id="UP000826195"/>
    </source>
</evidence>
<accession>A0AAV7I4I2</accession>
<dbReference type="Proteomes" id="UP000826195">
    <property type="component" value="Unassembled WGS sequence"/>
</dbReference>
<protein>
    <submittedName>
        <fullName evidence="1">Uncharacterized protein</fullName>
    </submittedName>
</protein>
<keyword evidence="2" id="KW-1185">Reference proteome</keyword>
<comment type="caution">
    <text evidence="1">The sequence shown here is derived from an EMBL/GenBank/DDBJ whole genome shotgun (WGS) entry which is preliminary data.</text>
</comment>